<dbReference type="OrthoDB" id="5471052at2"/>
<dbReference type="SUPFAM" id="SSF81301">
    <property type="entry name" value="Nucleotidyltransferase"/>
    <property type="match status" value="1"/>
</dbReference>
<keyword evidence="3" id="KW-1185">Reference proteome</keyword>
<dbReference type="InterPro" id="IPR043519">
    <property type="entry name" value="NT_sf"/>
</dbReference>
<feature type="domain" description="Polymerase beta nucleotidyltransferase" evidence="1">
    <location>
        <begin position="15"/>
        <end position="118"/>
    </location>
</feature>
<dbReference type="EMBL" id="CP040098">
    <property type="protein sequence ID" value="QCQ20799.1"/>
    <property type="molecule type" value="Genomic_DNA"/>
</dbReference>
<reference evidence="2 3" key="1">
    <citation type="submission" date="2019-05" db="EMBL/GenBank/DDBJ databases">
        <title>The Complete Genome Sequence of the n-alkane-degrading Desulfoglaeba alkanexedens ALDC reveals multiple alkylsuccinate synthase gene clusters.</title>
        <authorList>
            <person name="Callaghan A.V."/>
            <person name="Davidova I.A."/>
            <person name="Duncan K.E."/>
            <person name="Morris B."/>
            <person name="McInerney M.J."/>
        </authorList>
    </citation>
    <scope>NUCLEOTIDE SEQUENCE [LARGE SCALE GENOMIC DNA]</scope>
    <source>
        <strain evidence="2 3">ALDC</strain>
    </source>
</reference>
<reference evidence="2 3" key="2">
    <citation type="submission" date="2019-05" db="EMBL/GenBank/DDBJ databases">
        <authorList>
            <person name="Suflita J.M."/>
            <person name="Marks C.R."/>
        </authorList>
    </citation>
    <scope>NUCLEOTIDE SEQUENCE [LARGE SCALE GENOMIC DNA]</scope>
    <source>
        <strain evidence="2 3">ALDC</strain>
    </source>
</reference>
<dbReference type="InterPro" id="IPR052930">
    <property type="entry name" value="TA_antitoxin_MntA"/>
</dbReference>
<evidence type="ECO:0000313" key="3">
    <source>
        <dbReference type="Proteomes" id="UP000298602"/>
    </source>
</evidence>
<dbReference type="GO" id="GO:0016740">
    <property type="term" value="F:transferase activity"/>
    <property type="evidence" value="ECO:0007669"/>
    <property type="project" value="UniProtKB-KW"/>
</dbReference>
<sequence length="152" mass="16923">MRKEPHLSAATIGAKLERIARRHGIADIYAFGSRAGAAASQLEALQSDPSVFDPGSDLDIGVRPFFGVRLMARDRVELTLELEDLFSAPRVDLVILPEADPYLALEIVRGELLYCADADEEARSQLFVLRRAADLAPFKRERMRMILEEGAR</sequence>
<dbReference type="RefSeq" id="WP_137422769.1">
    <property type="nucleotide sequence ID" value="NZ_CP040098.1"/>
</dbReference>
<dbReference type="InterPro" id="IPR041633">
    <property type="entry name" value="Polbeta"/>
</dbReference>
<dbReference type="KEGG" id="dax:FDQ92_00405"/>
<dbReference type="CDD" id="cd05403">
    <property type="entry name" value="NT_KNTase_like"/>
    <property type="match status" value="1"/>
</dbReference>
<dbReference type="Gene3D" id="3.30.460.10">
    <property type="entry name" value="Beta Polymerase, domain 2"/>
    <property type="match status" value="1"/>
</dbReference>
<dbReference type="PANTHER" id="PTHR43852:SF3">
    <property type="entry name" value="NUCLEOTIDYLTRANSFERASE"/>
    <property type="match status" value="1"/>
</dbReference>
<gene>
    <name evidence="2" type="ORF">FDQ92_00405</name>
</gene>
<protein>
    <submittedName>
        <fullName evidence="2">Nucleotidyltransferase domain-containing protein</fullName>
    </submittedName>
</protein>
<proteinExistence type="predicted"/>
<dbReference type="Proteomes" id="UP000298602">
    <property type="component" value="Chromosome"/>
</dbReference>
<evidence type="ECO:0000259" key="1">
    <source>
        <dbReference type="Pfam" id="PF18765"/>
    </source>
</evidence>
<keyword evidence="2" id="KW-0808">Transferase</keyword>
<organism evidence="2 3">
    <name type="scientific">Desulfoglaeba alkanexedens ALDC</name>
    <dbReference type="NCBI Taxonomy" id="980445"/>
    <lineage>
        <taxon>Bacteria</taxon>
        <taxon>Pseudomonadati</taxon>
        <taxon>Thermodesulfobacteriota</taxon>
        <taxon>Syntrophobacteria</taxon>
        <taxon>Syntrophobacterales</taxon>
        <taxon>Syntrophobacteraceae</taxon>
        <taxon>Desulfoglaeba</taxon>
    </lineage>
</organism>
<dbReference type="Pfam" id="PF18765">
    <property type="entry name" value="Polbeta"/>
    <property type="match status" value="1"/>
</dbReference>
<dbReference type="PANTHER" id="PTHR43852">
    <property type="entry name" value="NUCLEOTIDYLTRANSFERASE"/>
    <property type="match status" value="1"/>
</dbReference>
<name>A0A4P8KZ49_9BACT</name>
<evidence type="ECO:0000313" key="2">
    <source>
        <dbReference type="EMBL" id="QCQ20799.1"/>
    </source>
</evidence>
<dbReference type="AlphaFoldDB" id="A0A4P8KZ49"/>
<accession>A0A4P8KZ49</accession>